<dbReference type="Proteomes" id="UP000295106">
    <property type="component" value="Unassembled WGS sequence"/>
</dbReference>
<dbReference type="RefSeq" id="WP_200222384.1">
    <property type="nucleotide sequence ID" value="NZ_CP181386.1"/>
</dbReference>
<protein>
    <submittedName>
        <fullName evidence="1">Trypsin-like peptidase</fullName>
    </submittedName>
</protein>
<gene>
    <name evidence="1" type="ORF">EV684_102478</name>
</gene>
<dbReference type="Pfam" id="PF13365">
    <property type="entry name" value="Trypsin_2"/>
    <property type="match status" value="1"/>
</dbReference>
<dbReference type="AlphaFoldDB" id="A0A4R2MJ21"/>
<dbReference type="InterPro" id="IPR009003">
    <property type="entry name" value="Peptidase_S1_PA"/>
</dbReference>
<evidence type="ECO:0000313" key="2">
    <source>
        <dbReference type="Proteomes" id="UP000295106"/>
    </source>
</evidence>
<dbReference type="EMBL" id="SLXD01000002">
    <property type="protein sequence ID" value="TCP04714.1"/>
    <property type="molecule type" value="Genomic_DNA"/>
</dbReference>
<name>A0A4R2MJ21_RUBGE</name>
<reference evidence="1 2" key="1">
    <citation type="submission" date="2019-03" db="EMBL/GenBank/DDBJ databases">
        <title>Genomic Encyclopedia of Type Strains, Phase IV (KMG-IV): sequencing the most valuable type-strain genomes for metagenomic binning, comparative biology and taxonomic classification.</title>
        <authorList>
            <person name="Goeker M."/>
        </authorList>
    </citation>
    <scope>NUCLEOTIDE SEQUENCE [LARGE SCALE GENOMIC DNA]</scope>
    <source>
        <strain evidence="1 2">DSM 1709</strain>
    </source>
</reference>
<dbReference type="GeneID" id="99684739"/>
<proteinExistence type="predicted"/>
<dbReference type="SUPFAM" id="SSF50494">
    <property type="entry name" value="Trypsin-like serine proteases"/>
    <property type="match status" value="1"/>
</dbReference>
<evidence type="ECO:0000313" key="1">
    <source>
        <dbReference type="EMBL" id="TCP04714.1"/>
    </source>
</evidence>
<accession>A0A4R2MJ21</accession>
<comment type="caution">
    <text evidence="1">The sequence shown here is derived from an EMBL/GenBank/DDBJ whole genome shotgun (WGS) entry which is preliminary data.</text>
</comment>
<organism evidence="1 2">
    <name type="scientific">Rubrivivax gelatinosus</name>
    <name type="common">Rhodocyclus gelatinosus</name>
    <name type="synonym">Rhodopseudomonas gelatinosa</name>
    <dbReference type="NCBI Taxonomy" id="28068"/>
    <lineage>
        <taxon>Bacteria</taxon>
        <taxon>Pseudomonadati</taxon>
        <taxon>Pseudomonadota</taxon>
        <taxon>Betaproteobacteria</taxon>
        <taxon>Burkholderiales</taxon>
        <taxon>Sphaerotilaceae</taxon>
        <taxon>Rubrivivax</taxon>
    </lineage>
</organism>
<dbReference type="Gene3D" id="2.40.10.120">
    <property type="match status" value="1"/>
</dbReference>
<sequence>MKNLQEATERICELKGSLVALDALVPAVIEALSEPTRARLADSFDAYAEAARTVLLHAEISDVVLASFERDVARNRAVLQGSRHAGPPTVDALLLATTRIGTFDGPRALTSASGFFFRRGERLFLVSSRHVFADAESSHYPDRIEFVLHTDTHDLARHAVVSLPLYHDGLGQWRDGTDGGGAVDVAAIEIPPGLLPAGATLQAFDESHLDARGEDVAIGDTLGIAGFPLGFQDTVHHLAVLRSASIASAYGVRFQRQGYFLTDARTHRGSSGSPVVRRRSQGGATASPLAWQLLGVHSTRMDMRSRDQTEDESLGLNCAWYADVLLTLTEER</sequence>